<feature type="domain" description="HTH iclR-type" evidence="2">
    <location>
        <begin position="18"/>
        <end position="59"/>
    </location>
</feature>
<dbReference type="InterPro" id="IPR000600">
    <property type="entry name" value="ROK"/>
</dbReference>
<dbReference type="OrthoDB" id="3863906at2"/>
<evidence type="ECO:0000313" key="3">
    <source>
        <dbReference type="EMBL" id="ACU76730.1"/>
    </source>
</evidence>
<dbReference type="HOGENOM" id="CLU_036604_13_3_11"/>
<dbReference type="PANTHER" id="PTHR18964:SF149">
    <property type="entry name" value="BIFUNCTIONAL UDP-N-ACETYLGLUCOSAMINE 2-EPIMERASE_N-ACETYLMANNOSAMINE KINASE"/>
    <property type="match status" value="1"/>
</dbReference>
<dbReference type="Pfam" id="PF09339">
    <property type="entry name" value="HTH_IclR"/>
    <property type="match status" value="1"/>
</dbReference>
<dbReference type="CDD" id="cd23763">
    <property type="entry name" value="ASKHA_ATPase_ROK"/>
    <property type="match status" value="1"/>
</dbReference>
<dbReference type="Pfam" id="PF00480">
    <property type="entry name" value="ROK"/>
    <property type="match status" value="2"/>
</dbReference>
<dbReference type="InterPro" id="IPR005471">
    <property type="entry name" value="Tscrpt_reg_IclR_N"/>
</dbReference>
<comment type="similarity">
    <text evidence="1">Belongs to the ROK (NagC/XylR) family.</text>
</comment>
<dbReference type="GO" id="GO:0006355">
    <property type="term" value="P:regulation of DNA-templated transcription"/>
    <property type="evidence" value="ECO:0007669"/>
    <property type="project" value="InterPro"/>
</dbReference>
<dbReference type="eggNOG" id="COG1940">
    <property type="taxonomic scope" value="Bacteria"/>
</dbReference>
<dbReference type="AlphaFoldDB" id="C7QFF3"/>
<dbReference type="Gene3D" id="1.10.10.10">
    <property type="entry name" value="Winged helix-like DNA-binding domain superfamily/Winged helix DNA-binding domain"/>
    <property type="match status" value="1"/>
</dbReference>
<dbReference type="GO" id="GO:0003677">
    <property type="term" value="F:DNA binding"/>
    <property type="evidence" value="ECO:0007669"/>
    <property type="project" value="InterPro"/>
</dbReference>
<dbReference type="SUPFAM" id="SSF53067">
    <property type="entry name" value="Actin-like ATPase domain"/>
    <property type="match status" value="1"/>
</dbReference>
<accession>C7QFF3</accession>
<sequence length="398" mass="41169">MRRTSGDGSFLRSLNEVAVLRALRETGTPTLAEVARAAQLSRATTEVIMDSLQRNGWVVEAGAVADGQRGRPARRYTFRAAAAHVAGVAIGGSGVAAMVADLDGDVVGRAVEHLSPELSAADRLTAVQRVLEHAAGEADVPLSRLASVGVGTTGVIDNQGRVLKSVALSDWSGVDLQAELASRLPVPVQVENDMRLAVLAEHWRGAACEHDNVLYLHTGRRIGLGLLFDGVPYRGSHAAAGELGGHPNSRWAAFQHVMDYAMAADPGELRAPSQAALFAMRRAAAGEEKAAAAFEAFARALAEGLVSLVTPLDPDLVVIGGSLAQTGEHLTEPIRSLLGEVCLYPPDVKVSELGGDAVGMGAVRLALDHAEPVLFASLSSASAASVSAEAPSGASPAA</sequence>
<dbReference type="EMBL" id="CP001700">
    <property type="protein sequence ID" value="ACU76730.1"/>
    <property type="molecule type" value="Genomic_DNA"/>
</dbReference>
<keyword evidence="4" id="KW-1185">Reference proteome</keyword>
<evidence type="ECO:0000256" key="1">
    <source>
        <dbReference type="ARBA" id="ARBA00006479"/>
    </source>
</evidence>
<protein>
    <submittedName>
        <fullName evidence="3">ROK family protein</fullName>
    </submittedName>
</protein>
<evidence type="ECO:0000313" key="4">
    <source>
        <dbReference type="Proteomes" id="UP000000851"/>
    </source>
</evidence>
<name>C7QFF3_CATAD</name>
<dbReference type="PANTHER" id="PTHR18964">
    <property type="entry name" value="ROK (REPRESSOR, ORF, KINASE) FAMILY"/>
    <property type="match status" value="1"/>
</dbReference>
<dbReference type="Proteomes" id="UP000000851">
    <property type="component" value="Chromosome"/>
</dbReference>
<dbReference type="InterPro" id="IPR043129">
    <property type="entry name" value="ATPase_NBD"/>
</dbReference>
<dbReference type="InterPro" id="IPR036390">
    <property type="entry name" value="WH_DNA-bd_sf"/>
</dbReference>
<proteinExistence type="inferred from homology"/>
<dbReference type="InterPro" id="IPR036388">
    <property type="entry name" value="WH-like_DNA-bd_sf"/>
</dbReference>
<dbReference type="KEGG" id="cai:Caci_7907"/>
<dbReference type="STRING" id="479433.Caci_7907"/>
<dbReference type="SUPFAM" id="SSF46785">
    <property type="entry name" value="Winged helix' DNA-binding domain"/>
    <property type="match status" value="1"/>
</dbReference>
<evidence type="ECO:0000259" key="2">
    <source>
        <dbReference type="Pfam" id="PF09339"/>
    </source>
</evidence>
<organism evidence="3 4">
    <name type="scientific">Catenulispora acidiphila (strain DSM 44928 / JCM 14897 / NBRC 102108 / NRRL B-24433 / ID139908)</name>
    <dbReference type="NCBI Taxonomy" id="479433"/>
    <lineage>
        <taxon>Bacteria</taxon>
        <taxon>Bacillati</taxon>
        <taxon>Actinomycetota</taxon>
        <taxon>Actinomycetes</taxon>
        <taxon>Catenulisporales</taxon>
        <taxon>Catenulisporaceae</taxon>
        <taxon>Catenulispora</taxon>
    </lineage>
</organism>
<dbReference type="InParanoid" id="C7QFF3"/>
<dbReference type="Gene3D" id="3.30.420.40">
    <property type="match status" value="3"/>
</dbReference>
<reference evidence="3 4" key="1">
    <citation type="journal article" date="2009" name="Stand. Genomic Sci.">
        <title>Complete genome sequence of Catenulispora acidiphila type strain (ID 139908).</title>
        <authorList>
            <person name="Copeland A."/>
            <person name="Lapidus A."/>
            <person name="Glavina Del Rio T."/>
            <person name="Nolan M."/>
            <person name="Lucas S."/>
            <person name="Chen F."/>
            <person name="Tice H."/>
            <person name="Cheng J.F."/>
            <person name="Bruce D."/>
            <person name="Goodwin L."/>
            <person name="Pitluck S."/>
            <person name="Mikhailova N."/>
            <person name="Pati A."/>
            <person name="Ivanova N."/>
            <person name="Mavromatis K."/>
            <person name="Chen A."/>
            <person name="Palaniappan K."/>
            <person name="Chain P."/>
            <person name="Land M."/>
            <person name="Hauser L."/>
            <person name="Chang Y.J."/>
            <person name="Jeffries C.D."/>
            <person name="Chertkov O."/>
            <person name="Brettin T."/>
            <person name="Detter J.C."/>
            <person name="Han C."/>
            <person name="Ali Z."/>
            <person name="Tindall B.J."/>
            <person name="Goker M."/>
            <person name="Bristow J."/>
            <person name="Eisen J.A."/>
            <person name="Markowitz V."/>
            <person name="Hugenholtz P."/>
            <person name="Kyrpides N.C."/>
            <person name="Klenk H.P."/>
        </authorList>
    </citation>
    <scope>NUCLEOTIDE SEQUENCE [LARGE SCALE GENOMIC DNA]</scope>
    <source>
        <strain evidence="4">DSM 44928 / JCM 14897 / NBRC 102108 / NRRL B-24433 / ID139908</strain>
    </source>
</reference>
<gene>
    <name evidence="3" type="ordered locus">Caci_7907</name>
</gene>